<organism evidence="1 2">
    <name type="scientific">Cenococcum geophilum 1.58</name>
    <dbReference type="NCBI Taxonomy" id="794803"/>
    <lineage>
        <taxon>Eukaryota</taxon>
        <taxon>Fungi</taxon>
        <taxon>Dikarya</taxon>
        <taxon>Ascomycota</taxon>
        <taxon>Pezizomycotina</taxon>
        <taxon>Dothideomycetes</taxon>
        <taxon>Pleosporomycetidae</taxon>
        <taxon>Gloniales</taxon>
        <taxon>Gloniaceae</taxon>
        <taxon>Cenococcum</taxon>
    </lineage>
</organism>
<sequence length="428" mass="48674">MERSKPRTIWEALATTPFGLLAALEIPSLFPRAICHHIPIATDFDSFLDNGRFGVILRTNLTHAWQYALAVVYDPEKNTTNGVILGLKGEEVTELLLSVKQTSPKDLACPLALPCILMDKTLDAVVKDAENRRRSLTQICQQLSADGFYHPEIYDEQLQWECDVDLDRAMKLLTGMSDVCAGISAVCMMQKHFIEVLASFLKRWDRERANVASRHMEQRLEMFKQFLHGIESKIIYTRTSVQGQIQTIYTLITQRESRSQAELGKITRRLAELSQRDSTHMRIIAAATLVFLPATFVATFFSTSFFNFQPGGSNHISPWIWLYCLLTTILTALTLFLWWHAMRSERMKTEAALRRQSKLTEQTLQRRNTAAPTELTLVTPRVQVLRPYLSGSEAEVFQKKVPIPNDRLNGVETGGVSPLTLRKSSIWQ</sequence>
<proteinExistence type="predicted"/>
<reference evidence="1 2" key="1">
    <citation type="journal article" date="2016" name="Nat. Commun.">
        <title>Ectomycorrhizal ecology is imprinted in the genome of the dominant symbiotic fungus Cenococcum geophilum.</title>
        <authorList>
            <consortium name="DOE Joint Genome Institute"/>
            <person name="Peter M."/>
            <person name="Kohler A."/>
            <person name="Ohm R.A."/>
            <person name="Kuo A."/>
            <person name="Krutzmann J."/>
            <person name="Morin E."/>
            <person name="Arend M."/>
            <person name="Barry K.W."/>
            <person name="Binder M."/>
            <person name="Choi C."/>
            <person name="Clum A."/>
            <person name="Copeland A."/>
            <person name="Grisel N."/>
            <person name="Haridas S."/>
            <person name="Kipfer T."/>
            <person name="LaButti K."/>
            <person name="Lindquist E."/>
            <person name="Lipzen A."/>
            <person name="Maire R."/>
            <person name="Meier B."/>
            <person name="Mihaltcheva S."/>
            <person name="Molinier V."/>
            <person name="Murat C."/>
            <person name="Poggeler S."/>
            <person name="Quandt C.A."/>
            <person name="Sperisen C."/>
            <person name="Tritt A."/>
            <person name="Tisserant E."/>
            <person name="Crous P.W."/>
            <person name="Henrissat B."/>
            <person name="Nehls U."/>
            <person name="Egli S."/>
            <person name="Spatafora J.W."/>
            <person name="Grigoriev I.V."/>
            <person name="Martin F.M."/>
        </authorList>
    </citation>
    <scope>NUCLEOTIDE SEQUENCE [LARGE SCALE GENOMIC DNA]</scope>
    <source>
        <strain evidence="1 2">1.58</strain>
    </source>
</reference>
<protein>
    <submittedName>
        <fullName evidence="1">Uncharacterized protein</fullName>
    </submittedName>
</protein>
<dbReference type="EMBL" id="KV748260">
    <property type="protein sequence ID" value="OCK87451.1"/>
    <property type="molecule type" value="Genomic_DNA"/>
</dbReference>
<gene>
    <name evidence="1" type="ORF">K441DRAFT_701178</name>
</gene>
<accession>A0ACC8EM38</accession>
<evidence type="ECO:0000313" key="1">
    <source>
        <dbReference type="EMBL" id="OCK87451.1"/>
    </source>
</evidence>
<evidence type="ECO:0000313" key="2">
    <source>
        <dbReference type="Proteomes" id="UP000250078"/>
    </source>
</evidence>
<keyword evidence="2" id="KW-1185">Reference proteome</keyword>
<dbReference type="Proteomes" id="UP000250078">
    <property type="component" value="Unassembled WGS sequence"/>
</dbReference>
<name>A0ACC8EM38_9PEZI</name>